<dbReference type="EMBL" id="BAABRP010000001">
    <property type="protein sequence ID" value="GAA5511542.1"/>
    <property type="molecule type" value="Genomic_DNA"/>
</dbReference>
<protein>
    <submittedName>
        <fullName evidence="2">Uncharacterized protein</fullName>
    </submittedName>
</protein>
<gene>
    <name evidence="2" type="ORF">Dcar01_00253</name>
</gene>
<accession>A0ABP9W2F8</accession>
<dbReference type="Proteomes" id="UP001401887">
    <property type="component" value="Unassembled WGS sequence"/>
</dbReference>
<feature type="compositionally biased region" description="Acidic residues" evidence="1">
    <location>
        <begin position="66"/>
        <end position="78"/>
    </location>
</feature>
<evidence type="ECO:0000313" key="3">
    <source>
        <dbReference type="Proteomes" id="UP001401887"/>
    </source>
</evidence>
<evidence type="ECO:0000313" key="2">
    <source>
        <dbReference type="EMBL" id="GAA5511542.1"/>
    </source>
</evidence>
<organism evidence="2 3">
    <name type="scientific">Deinococcus carri</name>
    <dbReference type="NCBI Taxonomy" id="1211323"/>
    <lineage>
        <taxon>Bacteria</taxon>
        <taxon>Thermotogati</taxon>
        <taxon>Deinococcota</taxon>
        <taxon>Deinococci</taxon>
        <taxon>Deinococcales</taxon>
        <taxon>Deinococcaceae</taxon>
        <taxon>Deinococcus</taxon>
    </lineage>
</organism>
<feature type="compositionally biased region" description="Polar residues" evidence="1">
    <location>
        <begin position="21"/>
        <end position="47"/>
    </location>
</feature>
<keyword evidence="3" id="KW-1185">Reference proteome</keyword>
<sequence length="78" mass="8263">MTGRRDDEQTDVALPQRATDSESATESTFPTPQQSSVVQDSPGNPNVTLEGGSMLDDQGNYQTGDDIVDDEDGSGQNS</sequence>
<comment type="caution">
    <text evidence="2">The sequence shown here is derived from an EMBL/GenBank/DDBJ whole genome shotgun (WGS) entry which is preliminary data.</text>
</comment>
<evidence type="ECO:0000256" key="1">
    <source>
        <dbReference type="SAM" id="MobiDB-lite"/>
    </source>
</evidence>
<proteinExistence type="predicted"/>
<name>A0ABP9W2F8_9DEIO</name>
<feature type="region of interest" description="Disordered" evidence="1">
    <location>
        <begin position="1"/>
        <end position="78"/>
    </location>
</feature>
<dbReference type="RefSeq" id="WP_345459685.1">
    <property type="nucleotide sequence ID" value="NZ_BAABRP010000001.1"/>
</dbReference>
<reference evidence="2 3" key="1">
    <citation type="submission" date="2024-02" db="EMBL/GenBank/DDBJ databases">
        <title>Deinococcus carri NBRC 110142.</title>
        <authorList>
            <person name="Ichikawa N."/>
            <person name="Katano-Makiyama Y."/>
            <person name="Hidaka K."/>
        </authorList>
    </citation>
    <scope>NUCLEOTIDE SEQUENCE [LARGE SCALE GENOMIC DNA]</scope>
    <source>
        <strain evidence="2 3">NBRC 110142</strain>
    </source>
</reference>